<gene>
    <name evidence="2" type="ORF">MUN89_17700</name>
</gene>
<evidence type="ECO:0000313" key="2">
    <source>
        <dbReference type="EMBL" id="UOQ43699.1"/>
    </source>
</evidence>
<organism evidence="2 3">
    <name type="scientific">Halobacillus salinarum</name>
    <dbReference type="NCBI Taxonomy" id="2932257"/>
    <lineage>
        <taxon>Bacteria</taxon>
        <taxon>Bacillati</taxon>
        <taxon>Bacillota</taxon>
        <taxon>Bacilli</taxon>
        <taxon>Bacillales</taxon>
        <taxon>Bacillaceae</taxon>
        <taxon>Halobacillus</taxon>
    </lineage>
</organism>
<dbReference type="NCBIfam" id="NF006169">
    <property type="entry name" value="PRK08310.1"/>
    <property type="match status" value="1"/>
</dbReference>
<evidence type="ECO:0000259" key="1">
    <source>
        <dbReference type="Pfam" id="PF01425"/>
    </source>
</evidence>
<evidence type="ECO:0000313" key="3">
    <source>
        <dbReference type="Proteomes" id="UP000831787"/>
    </source>
</evidence>
<keyword evidence="3" id="KW-1185">Reference proteome</keyword>
<dbReference type="SUPFAM" id="SSF75304">
    <property type="entry name" value="Amidase signature (AS) enzymes"/>
    <property type="match status" value="1"/>
</dbReference>
<proteinExistence type="predicted"/>
<feature type="domain" description="Amidase" evidence="1">
    <location>
        <begin position="17"/>
        <end position="198"/>
    </location>
</feature>
<dbReference type="EC" id="3.5.1.4" evidence="2"/>
<dbReference type="InterPro" id="IPR020556">
    <property type="entry name" value="Amidase_CS"/>
</dbReference>
<keyword evidence="2" id="KW-0378">Hydrolase</keyword>
<dbReference type="InterPro" id="IPR023631">
    <property type="entry name" value="Amidase_dom"/>
</dbReference>
<dbReference type="PANTHER" id="PTHR46310:SF7">
    <property type="entry name" value="AMIDASE 1"/>
    <property type="match status" value="1"/>
</dbReference>
<dbReference type="EMBL" id="CP095073">
    <property type="protein sequence ID" value="UOQ43699.1"/>
    <property type="molecule type" value="Genomic_DNA"/>
</dbReference>
<dbReference type="PANTHER" id="PTHR46310">
    <property type="entry name" value="AMIDASE 1"/>
    <property type="match status" value="1"/>
</dbReference>
<sequence length="398" mass="43410">MSDQYQGFINEELRLVNKGGGELSGRTFSVKDVFAVKGHSNAAGNPTWLETHKPAVSNAPVIDRLLLRGAELTGITHTDELMYSLNGENVHFGTPINPKAPARIPGGSSSGSAVTVAGNEVDFALGTDTGGSVRIPSSYCGLFGFRPSHGAIDMTGVIPLAPSFDTVGWMAGKVQDLYKVGKVILKSSEKKRTFSRIILGEDAWELLDVQTNNAFSEVLEHLHTIHGHLETVRLSSKGLDSWFHTFKHIQGWEIWQQHGAWIEEERPVFGPDIEERFQWARTVTEDVLADAFSHRRSITGMLKELLGEDGLLVIPTAPGGPPKRNTPGHLLQNVRGRTMQLSCIAGLAGLPQVTLPLVEVQGLPVGLSVIANEQEDENLLEWVYQTMPEISPVVTETS</sequence>
<dbReference type="Pfam" id="PF01425">
    <property type="entry name" value="Amidase"/>
    <property type="match status" value="2"/>
</dbReference>
<protein>
    <submittedName>
        <fullName evidence="2">Amidase</fullName>
        <ecNumber evidence="2">3.5.1.4</ecNumber>
    </submittedName>
</protein>
<reference evidence="2 3" key="1">
    <citation type="submission" date="2022-04" db="EMBL/GenBank/DDBJ databases">
        <title>Halobacillus sp. isolated from saltern.</title>
        <authorList>
            <person name="Won M."/>
            <person name="Lee C.-M."/>
            <person name="Woen H.-Y."/>
            <person name="Kwon S.-W."/>
        </authorList>
    </citation>
    <scope>NUCLEOTIDE SEQUENCE [LARGE SCALE GENOMIC DNA]</scope>
    <source>
        <strain evidence="2 3">SSBR10-3</strain>
    </source>
</reference>
<dbReference type="GO" id="GO:0004040">
    <property type="term" value="F:amidase activity"/>
    <property type="evidence" value="ECO:0007669"/>
    <property type="project" value="UniProtKB-EC"/>
</dbReference>
<dbReference type="PROSITE" id="PS00571">
    <property type="entry name" value="AMIDASES"/>
    <property type="match status" value="1"/>
</dbReference>
<feature type="domain" description="Amidase" evidence="1">
    <location>
        <begin position="283"/>
        <end position="380"/>
    </location>
</feature>
<dbReference type="Gene3D" id="3.90.1300.10">
    <property type="entry name" value="Amidase signature (AS) domain"/>
    <property type="match status" value="1"/>
</dbReference>
<dbReference type="InterPro" id="IPR036928">
    <property type="entry name" value="AS_sf"/>
</dbReference>
<dbReference type="Proteomes" id="UP000831787">
    <property type="component" value="Chromosome"/>
</dbReference>
<accession>A0ABY4EHS9</accession>
<dbReference type="RefSeq" id="WP_244709073.1">
    <property type="nucleotide sequence ID" value="NZ_CP095073.1"/>
</dbReference>
<name>A0ABY4EHS9_9BACI</name>